<feature type="signal peptide" evidence="1">
    <location>
        <begin position="1"/>
        <end position="29"/>
    </location>
</feature>
<protein>
    <submittedName>
        <fullName evidence="2">Uncharacterized protein</fullName>
    </submittedName>
</protein>
<feature type="chain" id="PRO_5003774226" evidence="1">
    <location>
        <begin position="30"/>
        <end position="177"/>
    </location>
</feature>
<sequence>MIMGRRAREGGVASMVVAALVALATAAGGRRVAAGRVPAAVQDRRPQGHRRPGRLGVRQGDAGVARRAARKISANARCDGVDEEDGGIPLRGTEVRSDGYDDLERGKLGAASARSAREGCKSSGKEMKAIVRMAKSEKGWKLIKQANGKTTISTVRGNREAVNCTVGTTVEPMMEDG</sequence>
<evidence type="ECO:0000313" key="3">
    <source>
        <dbReference type="Proteomes" id="UP000006038"/>
    </source>
</evidence>
<keyword evidence="3" id="KW-1185">Reference proteome</keyword>
<accession>J3MUP6</accession>
<proteinExistence type="predicted"/>
<dbReference type="HOGENOM" id="CLU_1520153_0_0_1"/>
<dbReference type="Gramene" id="OB08G28270.1">
    <property type="protein sequence ID" value="OB08G28270.1"/>
    <property type="gene ID" value="OB08G28270"/>
</dbReference>
<evidence type="ECO:0000256" key="1">
    <source>
        <dbReference type="SAM" id="SignalP"/>
    </source>
</evidence>
<name>J3MUP6_ORYBR</name>
<reference evidence="2" key="1">
    <citation type="journal article" date="2013" name="Nat. Commun.">
        <title>Whole-genome sequencing of Oryza brachyantha reveals mechanisms underlying Oryza genome evolution.</title>
        <authorList>
            <person name="Chen J."/>
            <person name="Huang Q."/>
            <person name="Gao D."/>
            <person name="Wang J."/>
            <person name="Lang Y."/>
            <person name="Liu T."/>
            <person name="Li B."/>
            <person name="Bai Z."/>
            <person name="Luis Goicoechea J."/>
            <person name="Liang C."/>
            <person name="Chen C."/>
            <person name="Zhang W."/>
            <person name="Sun S."/>
            <person name="Liao Y."/>
            <person name="Zhang X."/>
            <person name="Yang L."/>
            <person name="Song C."/>
            <person name="Wang M."/>
            <person name="Shi J."/>
            <person name="Liu G."/>
            <person name="Liu J."/>
            <person name="Zhou H."/>
            <person name="Zhou W."/>
            <person name="Yu Q."/>
            <person name="An N."/>
            <person name="Chen Y."/>
            <person name="Cai Q."/>
            <person name="Wang B."/>
            <person name="Liu B."/>
            <person name="Min J."/>
            <person name="Huang Y."/>
            <person name="Wu H."/>
            <person name="Li Z."/>
            <person name="Zhang Y."/>
            <person name="Yin Y."/>
            <person name="Song W."/>
            <person name="Jiang J."/>
            <person name="Jackson S.A."/>
            <person name="Wing R.A."/>
            <person name="Wang J."/>
            <person name="Chen M."/>
        </authorList>
    </citation>
    <scope>NUCLEOTIDE SEQUENCE [LARGE SCALE GENOMIC DNA]</scope>
    <source>
        <strain evidence="2">cv. IRGC 101232</strain>
    </source>
</reference>
<keyword evidence="1" id="KW-0732">Signal</keyword>
<reference evidence="2" key="2">
    <citation type="submission" date="2013-04" db="UniProtKB">
        <authorList>
            <consortium name="EnsemblPlants"/>
        </authorList>
    </citation>
    <scope>IDENTIFICATION</scope>
</reference>
<evidence type="ECO:0000313" key="2">
    <source>
        <dbReference type="EnsemblPlants" id="OB08G28270.1"/>
    </source>
</evidence>
<dbReference type="EnsemblPlants" id="OB08G28270.1">
    <property type="protein sequence ID" value="OB08G28270.1"/>
    <property type="gene ID" value="OB08G28270"/>
</dbReference>
<organism evidence="2">
    <name type="scientific">Oryza brachyantha</name>
    <name type="common">malo sina</name>
    <dbReference type="NCBI Taxonomy" id="4533"/>
    <lineage>
        <taxon>Eukaryota</taxon>
        <taxon>Viridiplantae</taxon>
        <taxon>Streptophyta</taxon>
        <taxon>Embryophyta</taxon>
        <taxon>Tracheophyta</taxon>
        <taxon>Spermatophyta</taxon>
        <taxon>Magnoliopsida</taxon>
        <taxon>Liliopsida</taxon>
        <taxon>Poales</taxon>
        <taxon>Poaceae</taxon>
        <taxon>BOP clade</taxon>
        <taxon>Oryzoideae</taxon>
        <taxon>Oryzeae</taxon>
        <taxon>Oryzinae</taxon>
        <taxon>Oryza</taxon>
    </lineage>
</organism>
<dbReference type="AlphaFoldDB" id="J3MUP6"/>
<dbReference type="Proteomes" id="UP000006038">
    <property type="component" value="Chromosome 8"/>
</dbReference>